<feature type="compositionally biased region" description="Basic and acidic residues" evidence="6">
    <location>
        <begin position="288"/>
        <end position="306"/>
    </location>
</feature>
<feature type="region of interest" description="Disordered" evidence="6">
    <location>
        <begin position="236"/>
        <end position="333"/>
    </location>
</feature>
<dbReference type="SUPFAM" id="SSF54695">
    <property type="entry name" value="POZ domain"/>
    <property type="match status" value="2"/>
</dbReference>
<comment type="similarity">
    <text evidence="3">Belongs to the Tdpoz family.</text>
</comment>
<feature type="domain" description="BTB" evidence="7">
    <location>
        <begin position="149"/>
        <end position="216"/>
    </location>
</feature>
<comment type="pathway">
    <text evidence="2">Protein modification; protein ubiquitination.</text>
</comment>
<reference evidence="8" key="2">
    <citation type="submission" date="2008-12" db="EMBL/GenBank/DDBJ databases">
        <title>Improved gene annotation of the rice (Oryza sativa) genomes.</title>
        <authorList>
            <person name="Wang J."/>
            <person name="Li R."/>
            <person name="Fan W."/>
            <person name="Huang Q."/>
            <person name="Zhang J."/>
            <person name="Zhou Y."/>
            <person name="Hu Y."/>
            <person name="Zi S."/>
            <person name="Li J."/>
            <person name="Ni P."/>
            <person name="Zheng H."/>
            <person name="Zhang Y."/>
            <person name="Zhao M."/>
            <person name="Hao Q."/>
            <person name="McDermott J."/>
            <person name="Samudrala R."/>
            <person name="Kristiansen K."/>
            <person name="Wong G.K.-S."/>
        </authorList>
    </citation>
    <scope>NUCLEOTIDE SEQUENCE</scope>
</reference>
<dbReference type="Gene3D" id="1.25.40.420">
    <property type="match status" value="1"/>
</dbReference>
<comment type="subcellular location">
    <subcellularLocation>
        <location evidence="1">Nucleus</location>
    </subcellularLocation>
</comment>
<dbReference type="Gene3D" id="3.30.710.10">
    <property type="entry name" value="Potassium Channel Kv1.1, Chain A"/>
    <property type="match status" value="2"/>
</dbReference>
<evidence type="ECO:0000256" key="2">
    <source>
        <dbReference type="ARBA" id="ARBA00004906"/>
    </source>
</evidence>
<evidence type="ECO:0000259" key="7">
    <source>
        <dbReference type="PROSITE" id="PS50097"/>
    </source>
</evidence>
<sequence length="333" mass="36210">MAEAKMSRITIHDVEPVTFRAMLRFIYTDELEEKDSMATDLLQNLVAVADRYDLSRLKLMCAQKLWEKVSVENVATMLIYAEMHGCPELKTSCLDFFVQEENFKVAVLNEGYAQLVQHFPSVIDEIKAPYAGMPDSGSLELILDYEATNHCAILVDGETFPAHRAVLAARSPVFRAELLGSMAEAKMSCITLHDIEPVTFRALLRFVYTDELPADDGGELNTTAMATERKKGGGCLLMGRRAGSGNHQAGKLASVRGEGGGGEADEQDGEPTSGTGRGGRRAGWGGRRAREEREKVGKGAEGDSHRAGRPMSLRGEGGGGEALSPSISLSWWP</sequence>
<dbReference type="AlphaFoldDB" id="B9G1V5"/>
<dbReference type="InterPro" id="IPR000210">
    <property type="entry name" value="BTB/POZ_dom"/>
</dbReference>
<dbReference type="PANTHER" id="PTHR24413">
    <property type="entry name" value="SPECKLE-TYPE POZ PROTEIN"/>
    <property type="match status" value="1"/>
</dbReference>
<evidence type="ECO:0000256" key="4">
    <source>
        <dbReference type="ARBA" id="ARBA00022786"/>
    </source>
</evidence>
<proteinExistence type="inferred from homology"/>
<name>B9G1V5_ORYSJ</name>
<evidence type="ECO:0000256" key="3">
    <source>
        <dbReference type="ARBA" id="ARBA00010846"/>
    </source>
</evidence>
<protein>
    <recommendedName>
        <fullName evidence="7">BTB domain-containing protein</fullName>
    </recommendedName>
</protein>
<reference evidence="8" key="1">
    <citation type="journal article" date="2005" name="PLoS Biol.">
        <title>The genomes of Oryza sativa: a history of duplications.</title>
        <authorList>
            <person name="Yu J."/>
            <person name="Wang J."/>
            <person name="Lin W."/>
            <person name="Li S."/>
            <person name="Li H."/>
            <person name="Zhou J."/>
            <person name="Ni P."/>
            <person name="Dong W."/>
            <person name="Hu S."/>
            <person name="Zeng C."/>
            <person name="Zhang J."/>
            <person name="Zhang Y."/>
            <person name="Li R."/>
            <person name="Xu Z."/>
            <person name="Li S."/>
            <person name="Li X."/>
            <person name="Zheng H."/>
            <person name="Cong L."/>
            <person name="Lin L."/>
            <person name="Yin J."/>
            <person name="Geng J."/>
            <person name="Li G."/>
            <person name="Shi J."/>
            <person name="Liu J."/>
            <person name="Lv H."/>
            <person name="Li J."/>
            <person name="Wang J."/>
            <person name="Deng Y."/>
            <person name="Ran L."/>
            <person name="Shi X."/>
            <person name="Wang X."/>
            <person name="Wu Q."/>
            <person name="Li C."/>
            <person name="Ren X."/>
            <person name="Wang J."/>
            <person name="Wang X."/>
            <person name="Li D."/>
            <person name="Liu D."/>
            <person name="Zhang X."/>
            <person name="Ji Z."/>
            <person name="Zhao W."/>
            <person name="Sun Y."/>
            <person name="Zhang Z."/>
            <person name="Bao J."/>
            <person name="Han Y."/>
            <person name="Dong L."/>
            <person name="Ji J."/>
            <person name="Chen P."/>
            <person name="Wu S."/>
            <person name="Liu J."/>
            <person name="Xiao Y."/>
            <person name="Bu D."/>
            <person name="Tan J."/>
            <person name="Yang L."/>
            <person name="Ye C."/>
            <person name="Zhang J."/>
            <person name="Xu J."/>
            <person name="Zhou Y."/>
            <person name="Yu Y."/>
            <person name="Zhang B."/>
            <person name="Zhuang S."/>
            <person name="Wei H."/>
            <person name="Liu B."/>
            <person name="Lei M."/>
            <person name="Yu H."/>
            <person name="Li Y."/>
            <person name="Xu H."/>
            <person name="Wei S."/>
            <person name="He X."/>
            <person name="Fang L."/>
            <person name="Zhang Z."/>
            <person name="Zhang Y."/>
            <person name="Huang X."/>
            <person name="Su Z."/>
            <person name="Tong W."/>
            <person name="Li J."/>
            <person name="Tong Z."/>
            <person name="Li S."/>
            <person name="Ye J."/>
            <person name="Wang L."/>
            <person name="Fang L."/>
            <person name="Lei T."/>
            <person name="Chen C."/>
            <person name="Chen H."/>
            <person name="Xu Z."/>
            <person name="Li H."/>
            <person name="Huang H."/>
            <person name="Zhang F."/>
            <person name="Xu H."/>
            <person name="Li N."/>
            <person name="Zhao C."/>
            <person name="Li S."/>
            <person name="Dong L."/>
            <person name="Huang Y."/>
            <person name="Li L."/>
            <person name="Xi Y."/>
            <person name="Qi Q."/>
            <person name="Li W."/>
            <person name="Zhang B."/>
            <person name="Hu W."/>
            <person name="Zhang Y."/>
            <person name="Tian X."/>
            <person name="Jiao Y."/>
            <person name="Liang X."/>
            <person name="Jin J."/>
            <person name="Gao L."/>
            <person name="Zheng W."/>
            <person name="Hao B."/>
            <person name="Liu S."/>
            <person name="Wang W."/>
            <person name="Yuan L."/>
            <person name="Cao M."/>
            <person name="McDermott J."/>
            <person name="Samudrala R."/>
            <person name="Wang J."/>
            <person name="Wong G.K."/>
            <person name="Yang H."/>
        </authorList>
    </citation>
    <scope>NUCLEOTIDE SEQUENCE [LARGE SCALE GENOMIC DNA]</scope>
</reference>
<dbReference type="Pfam" id="PF00651">
    <property type="entry name" value="BTB"/>
    <property type="match status" value="2"/>
</dbReference>
<dbReference type="Proteomes" id="UP000007752">
    <property type="component" value="Chromosome 8"/>
</dbReference>
<evidence type="ECO:0000256" key="5">
    <source>
        <dbReference type="ARBA" id="ARBA00023242"/>
    </source>
</evidence>
<evidence type="ECO:0000256" key="1">
    <source>
        <dbReference type="ARBA" id="ARBA00004123"/>
    </source>
</evidence>
<gene>
    <name evidence="8" type="ORF">OsJ_27993</name>
</gene>
<feature type="compositionally biased region" description="Gly residues" evidence="6">
    <location>
        <begin position="275"/>
        <end position="286"/>
    </location>
</feature>
<dbReference type="Pfam" id="PF24570">
    <property type="entry name" value="BACK_BPM_SPOP"/>
    <property type="match status" value="1"/>
</dbReference>
<dbReference type="InterPro" id="IPR011333">
    <property type="entry name" value="SKP1/BTB/POZ_sf"/>
</dbReference>
<dbReference type="SMART" id="SM00225">
    <property type="entry name" value="BTB"/>
    <property type="match status" value="1"/>
</dbReference>
<dbReference type="PROSITE" id="PS50097">
    <property type="entry name" value="BTB"/>
    <property type="match status" value="1"/>
</dbReference>
<keyword evidence="5" id="KW-0539">Nucleus</keyword>
<dbReference type="InterPro" id="IPR056423">
    <property type="entry name" value="BACK_BPM_SPOP"/>
</dbReference>
<dbReference type="EMBL" id="CM000145">
    <property type="protein sequence ID" value="EEE69022.1"/>
    <property type="molecule type" value="Genomic_DNA"/>
</dbReference>
<evidence type="ECO:0000313" key="8">
    <source>
        <dbReference type="EMBL" id="EEE69022.1"/>
    </source>
</evidence>
<dbReference type="GO" id="GO:0005634">
    <property type="term" value="C:nucleus"/>
    <property type="evidence" value="ECO:0007669"/>
    <property type="project" value="UniProtKB-SubCell"/>
</dbReference>
<keyword evidence="4" id="KW-0833">Ubl conjugation pathway</keyword>
<organism evidence="8">
    <name type="scientific">Oryza sativa subsp. japonica</name>
    <name type="common">Rice</name>
    <dbReference type="NCBI Taxonomy" id="39947"/>
    <lineage>
        <taxon>Eukaryota</taxon>
        <taxon>Viridiplantae</taxon>
        <taxon>Streptophyta</taxon>
        <taxon>Embryophyta</taxon>
        <taxon>Tracheophyta</taxon>
        <taxon>Spermatophyta</taxon>
        <taxon>Magnoliopsida</taxon>
        <taxon>Liliopsida</taxon>
        <taxon>Poales</taxon>
        <taxon>Poaceae</taxon>
        <taxon>BOP clade</taxon>
        <taxon>Oryzoideae</taxon>
        <taxon>Oryzeae</taxon>
        <taxon>Oryzinae</taxon>
        <taxon>Oryza</taxon>
        <taxon>Oryza sativa</taxon>
    </lineage>
</organism>
<evidence type="ECO:0000256" key="6">
    <source>
        <dbReference type="SAM" id="MobiDB-lite"/>
    </source>
</evidence>
<accession>B9G1V5</accession>